<sequence>MPNKKKQIDPNSDKGEGNKKARHHDLYKVKRPTKKEIVFPRTRTNKTGLSRQDFTAASIMSASSLKQLHSAEQHPIQRQDCLYQFELGSTSTANEHCNENTIMAQTSINYHMLKPVPNIIFVVQKNLNMNQWVSIAAKVLLN</sequence>
<organism evidence="2 3">
    <name type="scientific">Solanum commersonii</name>
    <name type="common">Commerson's wild potato</name>
    <name type="synonym">Commerson's nightshade</name>
    <dbReference type="NCBI Taxonomy" id="4109"/>
    <lineage>
        <taxon>Eukaryota</taxon>
        <taxon>Viridiplantae</taxon>
        <taxon>Streptophyta</taxon>
        <taxon>Embryophyta</taxon>
        <taxon>Tracheophyta</taxon>
        <taxon>Spermatophyta</taxon>
        <taxon>Magnoliopsida</taxon>
        <taxon>eudicotyledons</taxon>
        <taxon>Gunneridae</taxon>
        <taxon>Pentapetalae</taxon>
        <taxon>asterids</taxon>
        <taxon>lamiids</taxon>
        <taxon>Solanales</taxon>
        <taxon>Solanaceae</taxon>
        <taxon>Solanoideae</taxon>
        <taxon>Solaneae</taxon>
        <taxon>Solanum</taxon>
    </lineage>
</organism>
<proteinExistence type="predicted"/>
<name>A0A9J5WLG9_SOLCO</name>
<reference evidence="2 3" key="1">
    <citation type="submission" date="2020-09" db="EMBL/GenBank/DDBJ databases">
        <title>De no assembly of potato wild relative species, Solanum commersonii.</title>
        <authorList>
            <person name="Cho K."/>
        </authorList>
    </citation>
    <scope>NUCLEOTIDE SEQUENCE [LARGE SCALE GENOMIC DNA]</scope>
    <source>
        <strain evidence="2">LZ3.2</strain>
        <tissue evidence="2">Leaf</tissue>
    </source>
</reference>
<evidence type="ECO:0000313" key="3">
    <source>
        <dbReference type="Proteomes" id="UP000824120"/>
    </source>
</evidence>
<dbReference type="AlphaFoldDB" id="A0A9J5WLG9"/>
<gene>
    <name evidence="2" type="ORF">H5410_055860</name>
</gene>
<accession>A0A9J5WLG9</accession>
<evidence type="ECO:0000313" key="2">
    <source>
        <dbReference type="EMBL" id="KAG5575726.1"/>
    </source>
</evidence>
<keyword evidence="3" id="KW-1185">Reference proteome</keyword>
<feature type="region of interest" description="Disordered" evidence="1">
    <location>
        <begin position="1"/>
        <end position="25"/>
    </location>
</feature>
<dbReference type="EMBL" id="JACXVP010000011">
    <property type="protein sequence ID" value="KAG5575726.1"/>
    <property type="molecule type" value="Genomic_DNA"/>
</dbReference>
<comment type="caution">
    <text evidence="2">The sequence shown here is derived from an EMBL/GenBank/DDBJ whole genome shotgun (WGS) entry which is preliminary data.</text>
</comment>
<dbReference type="Proteomes" id="UP000824120">
    <property type="component" value="Chromosome 11"/>
</dbReference>
<protein>
    <submittedName>
        <fullName evidence="2">Uncharacterized protein</fullName>
    </submittedName>
</protein>
<evidence type="ECO:0000256" key="1">
    <source>
        <dbReference type="SAM" id="MobiDB-lite"/>
    </source>
</evidence>